<name>A0AAV1ZBR4_9ARAC</name>
<dbReference type="PANTHER" id="PTHR35259">
    <property type="entry name" value="BOMBESIN RECEPTOR-ACTIVATED PROTEIN C6ORF89"/>
    <property type="match status" value="1"/>
</dbReference>
<dbReference type="InterPro" id="IPR038757">
    <property type="entry name" value="BRAP"/>
</dbReference>
<organism evidence="1 2">
    <name type="scientific">Larinioides sclopetarius</name>
    <dbReference type="NCBI Taxonomy" id="280406"/>
    <lineage>
        <taxon>Eukaryota</taxon>
        <taxon>Metazoa</taxon>
        <taxon>Ecdysozoa</taxon>
        <taxon>Arthropoda</taxon>
        <taxon>Chelicerata</taxon>
        <taxon>Arachnida</taxon>
        <taxon>Araneae</taxon>
        <taxon>Araneomorphae</taxon>
        <taxon>Entelegynae</taxon>
        <taxon>Araneoidea</taxon>
        <taxon>Araneidae</taxon>
        <taxon>Larinioides</taxon>
    </lineage>
</organism>
<gene>
    <name evidence="1" type="ORF">LARSCL_LOCUS4506</name>
</gene>
<protein>
    <recommendedName>
        <fullName evidence="3">Cupin-like domain-containing protein</fullName>
    </recommendedName>
</protein>
<evidence type="ECO:0008006" key="3">
    <source>
        <dbReference type="Google" id="ProtNLM"/>
    </source>
</evidence>
<keyword evidence="2" id="KW-1185">Reference proteome</keyword>
<dbReference type="Gene3D" id="2.60.120.650">
    <property type="entry name" value="Cupin"/>
    <property type="match status" value="1"/>
</dbReference>
<proteinExistence type="predicted"/>
<evidence type="ECO:0000313" key="1">
    <source>
        <dbReference type="EMBL" id="CAL1268995.1"/>
    </source>
</evidence>
<evidence type="ECO:0000313" key="2">
    <source>
        <dbReference type="Proteomes" id="UP001497382"/>
    </source>
</evidence>
<dbReference type="AlphaFoldDB" id="A0AAV1ZBR4"/>
<sequence length="381" mass="44280">MRQHIVLLSVVGNSAKASCFRFGVADGRRLPSYDLSVYHSNKMPPKNGNNAAFEINNEIRSVYEYCLAAGLTHEEIVEKARPLLQPIQIDEWKRAFLMILKISICCIALSYTLASDTISRSILTQGRHFMFKLLPMWDWTDLYSETCLLDNPFYLDEEVYVVDCQACEDVYDVDYLNWTSTEEISQLYLQRNIPVIVRDAMSDWPVMKNSFTILNLTDEFYHLQEDICMFQSNLRLGSHHQLFEKLMKQDLQKWYAHWENCEKSTQKLMRKFYSRPYFMPGTVQMTESNWVLMSSGYNGKKFKKIDAMPSITVMWVAQVWGYNRIQFTPKKPCHKMCNILEDTLEEGEIVLFSPAMWSFSYLPGDGTENLAIAAGGFSHFS</sequence>
<comment type="caution">
    <text evidence="1">The sequence shown here is derived from an EMBL/GenBank/DDBJ whole genome shotgun (WGS) entry which is preliminary data.</text>
</comment>
<dbReference type="SUPFAM" id="SSF51197">
    <property type="entry name" value="Clavaminate synthase-like"/>
    <property type="match status" value="1"/>
</dbReference>
<dbReference type="PANTHER" id="PTHR35259:SF2">
    <property type="match status" value="1"/>
</dbReference>
<dbReference type="Proteomes" id="UP001497382">
    <property type="component" value="Unassembled WGS sequence"/>
</dbReference>
<reference evidence="1 2" key="1">
    <citation type="submission" date="2024-04" db="EMBL/GenBank/DDBJ databases">
        <authorList>
            <person name="Rising A."/>
            <person name="Reimegard J."/>
            <person name="Sonavane S."/>
            <person name="Akerstrom W."/>
            <person name="Nylinder S."/>
            <person name="Hedman E."/>
            <person name="Kallberg Y."/>
        </authorList>
    </citation>
    <scope>NUCLEOTIDE SEQUENCE [LARGE SCALE GENOMIC DNA]</scope>
</reference>
<dbReference type="EMBL" id="CAXIEN010000037">
    <property type="protein sequence ID" value="CAL1268995.1"/>
    <property type="molecule type" value="Genomic_DNA"/>
</dbReference>
<accession>A0AAV1ZBR4</accession>